<evidence type="ECO:0000256" key="1">
    <source>
        <dbReference type="SAM" id="Phobius"/>
    </source>
</evidence>
<name>A0A6J5LNU6_9CAUD</name>
<feature type="transmembrane region" description="Helical" evidence="1">
    <location>
        <begin position="12"/>
        <end position="31"/>
    </location>
</feature>
<keyword evidence="1" id="KW-1133">Transmembrane helix</keyword>
<gene>
    <name evidence="2" type="ORF">UFOVP280_9</name>
</gene>
<keyword evidence="1" id="KW-0812">Transmembrane</keyword>
<sequence length="54" mass="5988">MKTNEIADALARVILFTIGGIILLGNYELALRMFGVLIMIKAIGSELKNEEHEN</sequence>
<reference evidence="2" key="1">
    <citation type="submission" date="2020-04" db="EMBL/GenBank/DDBJ databases">
        <authorList>
            <person name="Chiriac C."/>
            <person name="Salcher M."/>
            <person name="Ghai R."/>
            <person name="Kavagutti S V."/>
        </authorList>
    </citation>
    <scope>NUCLEOTIDE SEQUENCE</scope>
</reference>
<organism evidence="2">
    <name type="scientific">uncultured Caudovirales phage</name>
    <dbReference type="NCBI Taxonomy" id="2100421"/>
    <lineage>
        <taxon>Viruses</taxon>
        <taxon>Duplodnaviria</taxon>
        <taxon>Heunggongvirae</taxon>
        <taxon>Uroviricota</taxon>
        <taxon>Caudoviricetes</taxon>
        <taxon>Peduoviridae</taxon>
        <taxon>Maltschvirus</taxon>
        <taxon>Maltschvirus maltsch</taxon>
    </lineage>
</organism>
<dbReference type="EMBL" id="LR796288">
    <property type="protein sequence ID" value="CAB4134586.1"/>
    <property type="molecule type" value="Genomic_DNA"/>
</dbReference>
<protein>
    <submittedName>
        <fullName evidence="2">Uncharacterized protein</fullName>
    </submittedName>
</protein>
<keyword evidence="1" id="KW-0472">Membrane</keyword>
<evidence type="ECO:0000313" key="2">
    <source>
        <dbReference type="EMBL" id="CAB4134586.1"/>
    </source>
</evidence>
<proteinExistence type="predicted"/>
<accession>A0A6J5LNU6</accession>